<dbReference type="FunFam" id="3.40.50.720:FF:000084">
    <property type="entry name" value="Short-chain dehydrogenase reductase"/>
    <property type="match status" value="1"/>
</dbReference>
<dbReference type="InterPro" id="IPR002347">
    <property type="entry name" value="SDR_fam"/>
</dbReference>
<dbReference type="Gene3D" id="3.40.50.720">
    <property type="entry name" value="NAD(P)-binding Rossmann-like Domain"/>
    <property type="match status" value="1"/>
</dbReference>
<evidence type="ECO:0000313" key="2">
    <source>
        <dbReference type="EMBL" id="KHJ54876.1"/>
    </source>
</evidence>
<dbReference type="GO" id="GO:0016616">
    <property type="term" value="F:oxidoreductase activity, acting on the CH-OH group of donors, NAD or NADP as acceptor"/>
    <property type="evidence" value="ECO:0007669"/>
    <property type="project" value="TreeGrafter"/>
</dbReference>
<dbReference type="SUPFAM" id="SSF51735">
    <property type="entry name" value="NAD(P)-binding Rossmann-fold domains"/>
    <property type="match status" value="1"/>
</dbReference>
<sequence length="256" mass="26466">MFDPAMFSLAGRRAVVTGGGRGLGRAVAEALGRMGAEVCLAGRNHAALDEAVTALGNAGVTARALVLDVRDTAGAPAALATLDAEWPIDILVNNAGIENVRASLDVDAALWDSILDTNLKGGFFCAQAVARCMSARGAGGAIVNLCSLTSYVGVPTAVAYGSSKAGLLGMTRALASEWASLGIRVNAIAPGYFRTEMTEIFYDDEAWVARMLDRIPQRRFGRVEDVGGAVAFLCSDAAAYVTGQCIAIDGGYLASI</sequence>
<proteinExistence type="inferred from homology"/>
<evidence type="ECO:0000256" key="1">
    <source>
        <dbReference type="ARBA" id="ARBA00006484"/>
    </source>
</evidence>
<comment type="similarity">
    <text evidence="1">Belongs to the short-chain dehydrogenases/reductases (SDR) family.</text>
</comment>
<evidence type="ECO:0000313" key="3">
    <source>
        <dbReference type="Proteomes" id="UP000030826"/>
    </source>
</evidence>
<dbReference type="STRING" id="370622.LA66_09960"/>
<reference evidence="2 3" key="1">
    <citation type="submission" date="2014-09" db="EMBL/GenBank/DDBJ databases">
        <title>Isolation and characterization of Aurantimonas altamirensis ON-56566 from clinical sample following a dog bite.</title>
        <authorList>
            <person name="Eshaghi A."/>
            <person name="Li A."/>
            <person name="Shahinas D."/>
            <person name="Bahn P."/>
            <person name="Kus J.V."/>
            <person name="Patel S.N."/>
        </authorList>
    </citation>
    <scope>NUCLEOTIDE SEQUENCE [LARGE SCALE GENOMIC DNA]</scope>
    <source>
        <strain evidence="2 3">ON-56566</strain>
    </source>
</reference>
<dbReference type="EMBL" id="JRFJ01000002">
    <property type="protein sequence ID" value="KHJ54876.1"/>
    <property type="molecule type" value="Genomic_DNA"/>
</dbReference>
<gene>
    <name evidence="2" type="ORF">LA66_09960</name>
</gene>
<comment type="caution">
    <text evidence="2">The sequence shown here is derived from an EMBL/GenBank/DDBJ whole genome shotgun (WGS) entry which is preliminary data.</text>
</comment>
<dbReference type="InterPro" id="IPR036291">
    <property type="entry name" value="NAD(P)-bd_dom_sf"/>
</dbReference>
<dbReference type="Proteomes" id="UP000030826">
    <property type="component" value="Unassembled WGS sequence"/>
</dbReference>
<accession>A0A0B1Q671</accession>
<dbReference type="InterPro" id="IPR020904">
    <property type="entry name" value="Sc_DH/Rdtase_CS"/>
</dbReference>
<protein>
    <submittedName>
        <fullName evidence="2">2-deoxy-D-gluconate 3-dehydrogenase</fullName>
    </submittedName>
</protein>
<dbReference type="PROSITE" id="PS00061">
    <property type="entry name" value="ADH_SHORT"/>
    <property type="match status" value="1"/>
</dbReference>
<name>A0A0B1Q671_9HYPH</name>
<dbReference type="PANTHER" id="PTHR42760">
    <property type="entry name" value="SHORT-CHAIN DEHYDROGENASES/REDUCTASES FAMILY MEMBER"/>
    <property type="match status" value="1"/>
</dbReference>
<dbReference type="PRINTS" id="PR00080">
    <property type="entry name" value="SDRFAMILY"/>
</dbReference>
<dbReference type="NCBIfam" id="NF005559">
    <property type="entry name" value="PRK07231.1"/>
    <property type="match status" value="1"/>
</dbReference>
<dbReference type="AlphaFoldDB" id="A0A0B1Q671"/>
<dbReference type="PRINTS" id="PR00081">
    <property type="entry name" value="GDHRDH"/>
</dbReference>
<dbReference type="OrthoDB" id="286404at2"/>
<organism evidence="2 3">
    <name type="scientific">Aureimonas altamirensis</name>
    <dbReference type="NCBI Taxonomy" id="370622"/>
    <lineage>
        <taxon>Bacteria</taxon>
        <taxon>Pseudomonadati</taxon>
        <taxon>Pseudomonadota</taxon>
        <taxon>Alphaproteobacteria</taxon>
        <taxon>Hyphomicrobiales</taxon>
        <taxon>Aurantimonadaceae</taxon>
        <taxon>Aureimonas</taxon>
    </lineage>
</organism>
<dbReference type="Pfam" id="PF13561">
    <property type="entry name" value="adh_short_C2"/>
    <property type="match status" value="1"/>
</dbReference>
<dbReference type="RefSeq" id="WP_039192931.1">
    <property type="nucleotide sequence ID" value="NZ_JRFJ01000002.1"/>
</dbReference>